<dbReference type="GO" id="GO:0015297">
    <property type="term" value="F:antiporter activity"/>
    <property type="evidence" value="ECO:0007669"/>
    <property type="project" value="InterPro"/>
</dbReference>
<keyword evidence="4 6" id="KW-1133">Transmembrane helix</keyword>
<feature type="transmembrane region" description="Helical" evidence="6">
    <location>
        <begin position="69"/>
        <end position="91"/>
    </location>
</feature>
<reference evidence="8 9" key="1">
    <citation type="submission" date="2023-11" db="EMBL/GenBank/DDBJ databases">
        <title>Halocaridina rubra genome assembly.</title>
        <authorList>
            <person name="Smith C."/>
        </authorList>
    </citation>
    <scope>NUCLEOTIDE SEQUENCE [LARGE SCALE GENOMIC DNA]</scope>
    <source>
        <strain evidence="8">EP-1</strain>
        <tissue evidence="8">Whole</tissue>
    </source>
</reference>
<sequence length="437" mass="46593">MWGCLIAVLGAHALPGGNIFSLIILYIVAVLAGEAIQLVNLPALLGSLLVGIFFRSIPGLNIIGKNIDYQWSAVLRSIALVIILIRAGLGLDPVALKKLSLTVLRLAFSPCIVETAAAAVASYFLLDLPWSWGFMLGFILSAVSPAVVVPSMLKLSDEGYGVEKGIPTLVIAAASIDDVLAISGFSVMMGLAFAKGSTGWTIAKGPIEIFVGIAYGIILGVMCWYLPYREKKNRAFFKVVMLFALGSLSLFGSEKVAFESAGAIGVLALAFVAALGWRKPSSEDPEVDEHYKRLWGIIMPLMFSLIGSEIDVAAIESDTIGWGLITLLICLTLRVLTSFLVVMGSNFNIKERLFIAIAWLPKATVQAAIGSKALDYVRLVNGSPIDITRGEQVVTIAVMVILVTAPLGAALIKVTGPRLLEKKLSVHQAPNDPEATV</sequence>
<keyword evidence="9" id="KW-1185">Reference proteome</keyword>
<dbReference type="Pfam" id="PF00999">
    <property type="entry name" value="Na_H_Exchanger"/>
    <property type="match status" value="1"/>
</dbReference>
<feature type="transmembrane region" description="Helical" evidence="6">
    <location>
        <begin position="6"/>
        <end position="31"/>
    </location>
</feature>
<evidence type="ECO:0000313" key="9">
    <source>
        <dbReference type="Proteomes" id="UP001381693"/>
    </source>
</evidence>
<dbReference type="InterPro" id="IPR051843">
    <property type="entry name" value="CPA1_transporter"/>
</dbReference>
<comment type="similarity">
    <text evidence="2">Belongs to the monovalent cation:proton antiporter 1 (CPA1) transporter (TC 2.A.36) family.</text>
</comment>
<accession>A0AAN8WZL6</accession>
<comment type="caution">
    <text evidence="8">The sequence shown here is derived from an EMBL/GenBank/DDBJ whole genome shotgun (WGS) entry which is preliminary data.</text>
</comment>
<dbReference type="PANTHER" id="PTHR31102">
    <property type="match status" value="1"/>
</dbReference>
<evidence type="ECO:0000313" key="8">
    <source>
        <dbReference type="EMBL" id="KAK7074907.1"/>
    </source>
</evidence>
<dbReference type="PANTHER" id="PTHR31102:SF1">
    <property type="entry name" value="CATION_H+ EXCHANGER DOMAIN-CONTAINING PROTEIN"/>
    <property type="match status" value="1"/>
</dbReference>
<protein>
    <submittedName>
        <fullName evidence="8">Sodium/hydrogen exchanger 9B2</fullName>
    </submittedName>
</protein>
<dbReference type="InterPro" id="IPR038770">
    <property type="entry name" value="Na+/solute_symporter_sf"/>
</dbReference>
<feature type="transmembrane region" description="Helical" evidence="6">
    <location>
        <begin position="209"/>
        <end position="228"/>
    </location>
</feature>
<feature type="transmembrane region" description="Helical" evidence="6">
    <location>
        <begin position="235"/>
        <end position="252"/>
    </location>
</feature>
<evidence type="ECO:0000256" key="6">
    <source>
        <dbReference type="SAM" id="Phobius"/>
    </source>
</evidence>
<comment type="subcellular location">
    <subcellularLocation>
        <location evidence="1">Membrane</location>
        <topology evidence="1">Multi-pass membrane protein</topology>
    </subcellularLocation>
</comment>
<dbReference type="GO" id="GO:0016020">
    <property type="term" value="C:membrane"/>
    <property type="evidence" value="ECO:0007669"/>
    <property type="project" value="UniProtKB-SubCell"/>
</dbReference>
<proteinExistence type="inferred from homology"/>
<evidence type="ECO:0000256" key="3">
    <source>
        <dbReference type="ARBA" id="ARBA00022692"/>
    </source>
</evidence>
<dbReference type="Proteomes" id="UP001381693">
    <property type="component" value="Unassembled WGS sequence"/>
</dbReference>
<evidence type="ECO:0000256" key="1">
    <source>
        <dbReference type="ARBA" id="ARBA00004141"/>
    </source>
</evidence>
<feature type="transmembrane region" description="Helical" evidence="6">
    <location>
        <begin position="38"/>
        <end position="57"/>
    </location>
</feature>
<dbReference type="AlphaFoldDB" id="A0AAN8WZL6"/>
<evidence type="ECO:0000259" key="7">
    <source>
        <dbReference type="Pfam" id="PF00999"/>
    </source>
</evidence>
<keyword evidence="5 6" id="KW-0472">Membrane</keyword>
<dbReference type="Gene3D" id="1.20.1530.20">
    <property type="match status" value="1"/>
</dbReference>
<feature type="transmembrane region" description="Helical" evidence="6">
    <location>
        <begin position="394"/>
        <end position="414"/>
    </location>
</feature>
<feature type="transmembrane region" description="Helical" evidence="6">
    <location>
        <begin position="165"/>
        <end position="189"/>
    </location>
</feature>
<feature type="transmembrane region" description="Helical" evidence="6">
    <location>
        <begin position="258"/>
        <end position="277"/>
    </location>
</feature>
<dbReference type="InterPro" id="IPR006153">
    <property type="entry name" value="Cation/H_exchanger_TM"/>
</dbReference>
<feature type="transmembrane region" description="Helical" evidence="6">
    <location>
        <begin position="321"/>
        <end position="341"/>
    </location>
</feature>
<feature type="transmembrane region" description="Helical" evidence="6">
    <location>
        <begin position="297"/>
        <end position="315"/>
    </location>
</feature>
<feature type="transmembrane region" description="Helical" evidence="6">
    <location>
        <begin position="132"/>
        <end position="153"/>
    </location>
</feature>
<name>A0AAN8WZL6_HALRR</name>
<feature type="domain" description="Cation/H+ exchanger transmembrane" evidence="7">
    <location>
        <begin position="29"/>
        <end position="407"/>
    </location>
</feature>
<evidence type="ECO:0000256" key="5">
    <source>
        <dbReference type="ARBA" id="ARBA00023136"/>
    </source>
</evidence>
<gene>
    <name evidence="8" type="primary">SLC9B2</name>
    <name evidence="8" type="ORF">SK128_015985</name>
</gene>
<dbReference type="EMBL" id="JAXCGZ010011413">
    <property type="protein sequence ID" value="KAK7074907.1"/>
    <property type="molecule type" value="Genomic_DNA"/>
</dbReference>
<feature type="transmembrane region" description="Helical" evidence="6">
    <location>
        <begin position="103"/>
        <end position="126"/>
    </location>
</feature>
<evidence type="ECO:0000256" key="4">
    <source>
        <dbReference type="ARBA" id="ARBA00022989"/>
    </source>
</evidence>
<keyword evidence="3 6" id="KW-0812">Transmembrane</keyword>
<dbReference type="GO" id="GO:1902600">
    <property type="term" value="P:proton transmembrane transport"/>
    <property type="evidence" value="ECO:0007669"/>
    <property type="project" value="InterPro"/>
</dbReference>
<organism evidence="8 9">
    <name type="scientific">Halocaridina rubra</name>
    <name type="common">Hawaiian red shrimp</name>
    <dbReference type="NCBI Taxonomy" id="373956"/>
    <lineage>
        <taxon>Eukaryota</taxon>
        <taxon>Metazoa</taxon>
        <taxon>Ecdysozoa</taxon>
        <taxon>Arthropoda</taxon>
        <taxon>Crustacea</taxon>
        <taxon>Multicrustacea</taxon>
        <taxon>Malacostraca</taxon>
        <taxon>Eumalacostraca</taxon>
        <taxon>Eucarida</taxon>
        <taxon>Decapoda</taxon>
        <taxon>Pleocyemata</taxon>
        <taxon>Caridea</taxon>
        <taxon>Atyoidea</taxon>
        <taxon>Atyidae</taxon>
        <taxon>Halocaridina</taxon>
    </lineage>
</organism>
<evidence type="ECO:0000256" key="2">
    <source>
        <dbReference type="ARBA" id="ARBA00007367"/>
    </source>
</evidence>